<name>A0A2M6UX73_9HYPH</name>
<reference evidence="2 3" key="1">
    <citation type="submission" date="2017-06" db="EMBL/GenBank/DDBJ databases">
        <title>Draft genome of Bartonella tribocorum C635.</title>
        <authorList>
            <person name="Hadjadj L."/>
            <person name="Jiyipong T."/>
            <person name="Diene S.M."/>
            <person name="Morand S."/>
            <person name="Rolain J.-M."/>
        </authorList>
    </citation>
    <scope>NUCLEOTIDE SEQUENCE [LARGE SCALE GENOMIC DNA]</scope>
    <source>
        <strain evidence="2 3">C635</strain>
    </source>
</reference>
<dbReference type="Proteomes" id="UP000230791">
    <property type="component" value="Unassembled WGS sequence"/>
</dbReference>
<evidence type="ECO:0000313" key="3">
    <source>
        <dbReference type="Proteomes" id="UP000230791"/>
    </source>
</evidence>
<feature type="transmembrane region" description="Helical" evidence="1">
    <location>
        <begin position="13"/>
        <end position="33"/>
    </location>
</feature>
<sequence>MKYDQFLCEVYKLYITSITIIVLAVNIATAFVFERERKKYFTPFLNNFHPHIHLLLAGKKMIL</sequence>
<dbReference type="EMBL" id="NJPP01000003">
    <property type="protein sequence ID" value="PIT70737.1"/>
    <property type="molecule type" value="Genomic_DNA"/>
</dbReference>
<dbReference type="AlphaFoldDB" id="A0A2M6UX73"/>
<comment type="caution">
    <text evidence="2">The sequence shown here is derived from an EMBL/GenBank/DDBJ whole genome shotgun (WGS) entry which is preliminary data.</text>
</comment>
<keyword evidence="1" id="KW-0812">Transmembrane</keyword>
<evidence type="ECO:0000256" key="1">
    <source>
        <dbReference type="SAM" id="Phobius"/>
    </source>
</evidence>
<organism evidence="2 3">
    <name type="scientific">Bartonella tribocorum</name>
    <dbReference type="NCBI Taxonomy" id="85701"/>
    <lineage>
        <taxon>Bacteria</taxon>
        <taxon>Pseudomonadati</taxon>
        <taxon>Pseudomonadota</taxon>
        <taxon>Alphaproteobacteria</taxon>
        <taxon>Hyphomicrobiales</taxon>
        <taxon>Bartonellaceae</taxon>
        <taxon>Bartonella</taxon>
    </lineage>
</organism>
<keyword evidence="1" id="KW-0472">Membrane</keyword>
<gene>
    <name evidence="2" type="ORF">CEV08_01925</name>
</gene>
<proteinExistence type="predicted"/>
<evidence type="ECO:0000313" key="2">
    <source>
        <dbReference type="EMBL" id="PIT70737.1"/>
    </source>
</evidence>
<protein>
    <submittedName>
        <fullName evidence="2">Uncharacterized protein</fullName>
    </submittedName>
</protein>
<accession>A0A2M6UX73</accession>
<keyword evidence="1" id="KW-1133">Transmembrane helix</keyword>